<comment type="caution">
    <text evidence="3">The sequence shown here is derived from an EMBL/GenBank/DDBJ whole genome shotgun (WGS) entry which is preliminary data.</text>
</comment>
<dbReference type="PROSITE" id="PS01047">
    <property type="entry name" value="HMA_1"/>
    <property type="match status" value="1"/>
</dbReference>
<dbReference type="Gene3D" id="3.30.70.100">
    <property type="match status" value="1"/>
</dbReference>
<dbReference type="CDD" id="cd00371">
    <property type="entry name" value="HMA"/>
    <property type="match status" value="1"/>
</dbReference>
<dbReference type="Pfam" id="PF00403">
    <property type="entry name" value="HMA"/>
    <property type="match status" value="1"/>
</dbReference>
<dbReference type="AlphaFoldDB" id="A0A2T0MF22"/>
<protein>
    <submittedName>
        <fullName evidence="3">Copper chaperone CopZ</fullName>
    </submittedName>
</protein>
<dbReference type="EMBL" id="PVYX01000001">
    <property type="protein sequence ID" value="PRX56162.1"/>
    <property type="molecule type" value="Genomic_DNA"/>
</dbReference>
<evidence type="ECO:0000259" key="2">
    <source>
        <dbReference type="Pfam" id="PF00403"/>
    </source>
</evidence>
<dbReference type="InterPro" id="IPR006121">
    <property type="entry name" value="HMA_dom"/>
</dbReference>
<dbReference type="InterPro" id="IPR036163">
    <property type="entry name" value="HMA_dom_sf"/>
</dbReference>
<evidence type="ECO:0000313" key="3">
    <source>
        <dbReference type="EMBL" id="PRX56162.1"/>
    </source>
</evidence>
<dbReference type="OrthoDB" id="1521937at2"/>
<name>A0A2T0MF22_9FLAO</name>
<organism evidence="3 4">
    <name type="scientific">Flagellimonas meridianipacifica</name>
    <dbReference type="NCBI Taxonomy" id="1080225"/>
    <lineage>
        <taxon>Bacteria</taxon>
        <taxon>Pseudomonadati</taxon>
        <taxon>Bacteroidota</taxon>
        <taxon>Flavobacteriia</taxon>
        <taxon>Flavobacteriales</taxon>
        <taxon>Flavobacteriaceae</taxon>
        <taxon>Flagellimonas</taxon>
    </lineage>
</organism>
<dbReference type="GO" id="GO:0046872">
    <property type="term" value="F:metal ion binding"/>
    <property type="evidence" value="ECO:0007669"/>
    <property type="project" value="UniProtKB-KW"/>
</dbReference>
<evidence type="ECO:0000256" key="1">
    <source>
        <dbReference type="ARBA" id="ARBA00022723"/>
    </source>
</evidence>
<keyword evidence="4" id="KW-1185">Reference proteome</keyword>
<feature type="domain" description="HMA" evidence="2">
    <location>
        <begin position="5"/>
        <end position="36"/>
    </location>
</feature>
<dbReference type="Proteomes" id="UP000237640">
    <property type="component" value="Unassembled WGS sequence"/>
</dbReference>
<sequence length="71" mass="7998">MKHRYQINGISCGGCVTRVKKTLEEHPNIENVEIFLQPVGATIVKMNKKLTVEELQGQLNELDGYTIAEIN</sequence>
<proteinExistence type="predicted"/>
<reference evidence="3 4" key="1">
    <citation type="submission" date="2018-03" db="EMBL/GenBank/DDBJ databases">
        <title>Genomic Encyclopedia of Archaeal and Bacterial Type Strains, Phase II (KMG-II): from individual species to whole genera.</title>
        <authorList>
            <person name="Goeker M."/>
        </authorList>
    </citation>
    <scope>NUCLEOTIDE SEQUENCE [LARGE SCALE GENOMIC DNA]</scope>
    <source>
        <strain evidence="3 4">DSM 25027</strain>
    </source>
</reference>
<keyword evidence="1" id="KW-0479">Metal-binding</keyword>
<evidence type="ECO:0000313" key="4">
    <source>
        <dbReference type="Proteomes" id="UP000237640"/>
    </source>
</evidence>
<dbReference type="InterPro" id="IPR017969">
    <property type="entry name" value="Heavy-metal-associated_CS"/>
</dbReference>
<gene>
    <name evidence="3" type="ORF">CLV81_0154</name>
</gene>
<accession>A0A2T0MF22</accession>
<dbReference type="SUPFAM" id="SSF55008">
    <property type="entry name" value="HMA, heavy metal-associated domain"/>
    <property type="match status" value="1"/>
</dbReference>